<feature type="compositionally biased region" description="Basic and acidic residues" evidence="2">
    <location>
        <begin position="552"/>
        <end position="568"/>
    </location>
</feature>
<keyword evidence="1" id="KW-0479">Metal-binding</keyword>
<organism evidence="5 6">
    <name type="scientific">Riccia sorocarpa</name>
    <dbReference type="NCBI Taxonomy" id="122646"/>
    <lineage>
        <taxon>Eukaryota</taxon>
        <taxon>Viridiplantae</taxon>
        <taxon>Streptophyta</taxon>
        <taxon>Embryophyta</taxon>
        <taxon>Marchantiophyta</taxon>
        <taxon>Marchantiopsida</taxon>
        <taxon>Marchantiidae</taxon>
        <taxon>Marchantiales</taxon>
        <taxon>Ricciaceae</taxon>
        <taxon>Riccia</taxon>
    </lineage>
</organism>
<proteinExistence type="predicted"/>
<dbReference type="SUPFAM" id="SSF56219">
    <property type="entry name" value="DNase I-like"/>
    <property type="match status" value="1"/>
</dbReference>
<dbReference type="InterPro" id="IPR000477">
    <property type="entry name" value="RT_dom"/>
</dbReference>
<evidence type="ECO:0000256" key="1">
    <source>
        <dbReference type="PROSITE-ProRule" id="PRU00047"/>
    </source>
</evidence>
<dbReference type="PROSITE" id="PS50158">
    <property type="entry name" value="ZF_CCHC"/>
    <property type="match status" value="1"/>
</dbReference>
<protein>
    <recommendedName>
        <fullName evidence="7">Reverse transcriptase</fullName>
    </recommendedName>
</protein>
<evidence type="ECO:0008006" key="7">
    <source>
        <dbReference type="Google" id="ProtNLM"/>
    </source>
</evidence>
<evidence type="ECO:0000313" key="5">
    <source>
        <dbReference type="EMBL" id="KAL3695864.1"/>
    </source>
</evidence>
<feature type="domain" description="CCHC-type" evidence="3">
    <location>
        <begin position="378"/>
        <end position="391"/>
    </location>
</feature>
<dbReference type="PANTHER" id="PTHR19446">
    <property type="entry name" value="REVERSE TRANSCRIPTASES"/>
    <property type="match status" value="1"/>
</dbReference>
<comment type="caution">
    <text evidence="5">The sequence shown here is derived from an EMBL/GenBank/DDBJ whole genome shotgun (WGS) entry which is preliminary data.</text>
</comment>
<dbReference type="CDD" id="cd01650">
    <property type="entry name" value="RT_nLTR_like"/>
    <property type="match status" value="1"/>
</dbReference>
<accession>A0ABD3HZX9</accession>
<evidence type="ECO:0000259" key="4">
    <source>
        <dbReference type="PROSITE" id="PS50878"/>
    </source>
</evidence>
<dbReference type="PROSITE" id="PS50878">
    <property type="entry name" value="RT_POL"/>
    <property type="match status" value="1"/>
</dbReference>
<keyword evidence="6" id="KW-1185">Reference proteome</keyword>
<feature type="region of interest" description="Disordered" evidence="2">
    <location>
        <begin position="592"/>
        <end position="622"/>
    </location>
</feature>
<dbReference type="SUPFAM" id="SSF56672">
    <property type="entry name" value="DNA/RNA polymerases"/>
    <property type="match status" value="1"/>
</dbReference>
<name>A0ABD3HZX9_9MARC</name>
<dbReference type="InterPro" id="IPR036691">
    <property type="entry name" value="Endo/exonu/phosph_ase_sf"/>
</dbReference>
<sequence>MGDSLKGRLWSIIGDRSDRIRQVGRSPTAHTIPGAVAADGGARRIGIPASQQGESGKKRGQLQMDIAPPVRKELFADQQEDAVNTDVPDLNNVDFPPLNGAINSQEPLTSSNPSTSSETNTLGGSPIKSNAWTTLTLLNLNRARKDENPYMQQVDPSWGKGIPDEDIKDVLEEVCRINPPGNLDGAKRIQWTSEDTETTKVRLDQLRKASIIISTPESTPTRDDVEGWLERSLVLRLRLTIVQLRVLSRQLFLLVVRCQEERDRVLNSSSLTLDGFPVNVFPWTVDFNPRKENVKRVATWVELPAIDPLLEHLGTRMLVELGHPTYKTVTRGVNWYTNMRGCVMMDEGADHPSKLVFDLPWGGIAVQDIKYQTIPNACFKCRRAGHQARECTYQAPVQERQPSAAPARQQMDPTTPTEARDDAQKTGIQTVDEVTDPFTEVRKRKGKSHLVEQQDEVLGTPTKNPYTALLSQEVEDEDMKMTDELQADADLIVPGHAVNAAEDQGTPSDLHMSGTNLENEGLDPPITPSSVHGNGQLPITDSQEARSPTESPAREEEPSLRQAGERLDGNLTNLGSWADAAEAEMHDIGSRGVKGRLPVDEQHTPDRGNVQKKRLSARSTMSPVDRVLQLSLHQEISTAPPQVGEPRPLSMTPQDVSLGIGENQSWGSNIPNASVDGILNAAENWALGPTEYVDRLPEQIGELFPEMLTNGPTLDKSLQRVMPGGQSVVDYKQNGIVDSVLLIHKNFPILERGASGHGFGVWAKIRSQAGVLGIVGIHGPRERCDRPAAWKWLRELTQEGKWVIIGDFNMVESRVDTIGPSPLMRGAELRKWTMCSNQADLVDTWLVANVSKGPWFTRQAVHGSRFDQSRIDRCYISELGEWVYRIAQEEHYGTCSLSDHIPISVQLQLIHEGPTHRKPTSYFKMNARYMQSQEFRQRIKETWSKHPDWAQDPRKKWSLALGRIRLIFKDHRDCQERELPEMVLLQERLARAREAIQTQQSDGSQREFETALQLIRQREKADAYICRVRCRIRWFREGDAATHFFFARYKAKMSQERLTTLKTDSGQIITDEDSIFRMIQATFSELYKEEPEDEGIQGMREELLQLTDKKMSVAQNQALEETPSTELIEELVKSLPKEKAPGFDGVVAEVVVDGWEFMGPDCIEMITWFWKKRKLLAKDNRGVIKLIPKEGDLLLLKSWRPITLLTITYKVIARIIAHRMKRMLPELIDSQQSGFVAGRNIVDNVLSLRFAQEWALTTGQEVIFVKLDFQKAYDRVAHNYLWSTLQALGMSDSNIRRIQGLVLSGSASIHVNGKFTADLQVQRGVRQGCPLAPLLFAISTQPLMRLLREEEKSQRILGLNAEGDRTILHQLYADDTGINVTINEQHFNRLQEVIHIFERCSGAKLNLSKSLIMPLAPCVLPSWVEDTGCKIATPGVHFKYLGVLTGCPVDEGAIKQAVIKRIQDKLTHWSNHMLSWPARTLLLNHVLAATPLYQMLSVGLNSEGIDGLERLCRCFLWGWNEQGNAKKALVTWERVSQPKANGGLGWTPIKDRAKALHIKVIIRLLQGADTEWAQLARNFILRTLRNGRYQRERRQWTTQEGLLLDVPSKVVGSPTLTRMLRSWKAIHTKIQWDETNGVLKGGLTQVGEAMEAAHSEGGWTRLLQEKGFFPEQDDVETLQSLEQWIKARSAQADDSDLTKGWKWKASGEKWKASGEKVEWGQTTSFWTKKVALTQNFDGILNGRLGITMITVNWSWRWKKLWGAPISYKRKVWIWKFLQRGFFMGSRAADMGIADGLCRRCQGQVETLEHCFWVCRGTRTRKGNLMAIGALPGQGGNILACLDLALGSAKRDPAHLTIFGNFLDLTWKERNDRVFRHKITRVPTHQLLANAAIETEAFPTESTGQQAMQAIVAAKTSIERWKCTWNSWTRNVIDTTRVEEATNRDDLAVADVGLNDGGAHSAATFSAPSSDSSDDSHSSEISSSVAP</sequence>
<feature type="compositionally biased region" description="Low complexity" evidence="2">
    <location>
        <begin position="106"/>
        <end position="122"/>
    </location>
</feature>
<keyword evidence="1" id="KW-0862">Zinc</keyword>
<evidence type="ECO:0000313" key="6">
    <source>
        <dbReference type="Proteomes" id="UP001633002"/>
    </source>
</evidence>
<feature type="domain" description="Reverse transcriptase" evidence="4">
    <location>
        <begin position="1168"/>
        <end position="1445"/>
    </location>
</feature>
<feature type="compositionally biased region" description="Polar residues" evidence="2">
    <location>
        <begin position="528"/>
        <end position="550"/>
    </location>
</feature>
<keyword evidence="1" id="KW-0863">Zinc-finger</keyword>
<feature type="compositionally biased region" description="Low complexity" evidence="2">
    <location>
        <begin position="1960"/>
        <end position="1970"/>
    </location>
</feature>
<gene>
    <name evidence="5" type="ORF">R1sor_009940</name>
</gene>
<reference evidence="5 6" key="1">
    <citation type="submission" date="2024-09" db="EMBL/GenBank/DDBJ databases">
        <title>Chromosome-scale assembly of Riccia sorocarpa.</title>
        <authorList>
            <person name="Paukszto L."/>
        </authorList>
    </citation>
    <scope>NUCLEOTIDE SEQUENCE [LARGE SCALE GENOMIC DNA]</scope>
    <source>
        <strain evidence="5">LP-2024</strain>
        <tissue evidence="5">Aerial parts of the thallus</tissue>
    </source>
</reference>
<dbReference type="GO" id="GO:0008270">
    <property type="term" value="F:zinc ion binding"/>
    <property type="evidence" value="ECO:0007669"/>
    <property type="project" value="UniProtKB-KW"/>
</dbReference>
<evidence type="ECO:0000256" key="2">
    <source>
        <dbReference type="SAM" id="MobiDB-lite"/>
    </source>
</evidence>
<feature type="region of interest" description="Disordered" evidence="2">
    <location>
        <begin position="1957"/>
        <end position="1986"/>
    </location>
</feature>
<dbReference type="InterPro" id="IPR043502">
    <property type="entry name" value="DNA/RNA_pol_sf"/>
</dbReference>
<dbReference type="EMBL" id="JBJQOH010000002">
    <property type="protein sequence ID" value="KAL3695864.1"/>
    <property type="molecule type" value="Genomic_DNA"/>
</dbReference>
<dbReference type="Pfam" id="PF00078">
    <property type="entry name" value="RVT_1"/>
    <property type="match status" value="1"/>
</dbReference>
<feature type="region of interest" description="Disordered" evidence="2">
    <location>
        <begin position="396"/>
        <end position="424"/>
    </location>
</feature>
<dbReference type="Gene3D" id="3.60.10.10">
    <property type="entry name" value="Endonuclease/exonuclease/phosphatase"/>
    <property type="match status" value="1"/>
</dbReference>
<dbReference type="Proteomes" id="UP001633002">
    <property type="component" value="Unassembled WGS sequence"/>
</dbReference>
<feature type="region of interest" description="Disordered" evidence="2">
    <location>
        <begin position="501"/>
        <end position="572"/>
    </location>
</feature>
<feature type="region of interest" description="Disordered" evidence="2">
    <location>
        <begin position="95"/>
        <end position="127"/>
    </location>
</feature>
<evidence type="ECO:0000259" key="3">
    <source>
        <dbReference type="PROSITE" id="PS50158"/>
    </source>
</evidence>
<feature type="compositionally biased region" description="Basic and acidic residues" evidence="2">
    <location>
        <begin position="597"/>
        <end position="606"/>
    </location>
</feature>
<dbReference type="InterPro" id="IPR001878">
    <property type="entry name" value="Znf_CCHC"/>
</dbReference>